<dbReference type="GO" id="GO:0016740">
    <property type="term" value="F:transferase activity"/>
    <property type="evidence" value="ECO:0007669"/>
    <property type="project" value="UniProtKB-KW"/>
</dbReference>
<comment type="caution">
    <text evidence="1">The sequence shown here is derived from an EMBL/GenBank/DDBJ whole genome shotgun (WGS) entry which is preliminary data.</text>
</comment>
<dbReference type="SUPFAM" id="SSF52540">
    <property type="entry name" value="P-loop containing nucleoside triphosphate hydrolases"/>
    <property type="match status" value="1"/>
</dbReference>
<evidence type="ECO:0000313" key="1">
    <source>
        <dbReference type="EMBL" id="TXE17101.1"/>
    </source>
</evidence>
<evidence type="ECO:0000313" key="2">
    <source>
        <dbReference type="Proteomes" id="UP000321938"/>
    </source>
</evidence>
<dbReference type="AlphaFoldDB" id="A0A5C7B5R1"/>
<dbReference type="RefSeq" id="WP_147231723.1">
    <property type="nucleotide sequence ID" value="NZ_VOSB01000014.1"/>
</dbReference>
<dbReference type="Proteomes" id="UP000321938">
    <property type="component" value="Unassembled WGS sequence"/>
</dbReference>
<dbReference type="EMBL" id="VOSB01000014">
    <property type="protein sequence ID" value="TXE17101.1"/>
    <property type="molecule type" value="Genomic_DNA"/>
</dbReference>
<reference evidence="1 2" key="1">
    <citation type="submission" date="2019-08" db="EMBL/GenBank/DDBJ databases">
        <title>Genome of Psychroserpens burtonensis ACAM 167.</title>
        <authorList>
            <person name="Bowman J.P."/>
        </authorList>
    </citation>
    <scope>NUCLEOTIDE SEQUENCE [LARGE SCALE GENOMIC DNA]</scope>
    <source>
        <strain evidence="1 2">ACAM 167</strain>
    </source>
</reference>
<dbReference type="Pfam" id="PF17784">
    <property type="entry name" value="Sulfotransfer_4"/>
    <property type="match status" value="2"/>
</dbReference>
<sequence>MKQKVFIVGFQKTGTTSLEQALQLLGYSVYGGDKNLMKYNDTADLKRYIKKTLTDWDAVQDMPWPLFYKELYDVYPDAKYILTIRDTDKWIRSMVTYFASIRFPLHRKIYGVPCAEGYESRYKAFYENNNREILKFFENKSNFLVMETGKNFNYPVLCSFLNIEQVPQDEFPHARNSKKRKLPNYKLYRKLRSLYWNYKKKYE</sequence>
<protein>
    <submittedName>
        <fullName evidence="1">Sulfotransferase</fullName>
    </submittedName>
</protein>
<dbReference type="OrthoDB" id="285690at2"/>
<keyword evidence="2" id="KW-1185">Reference proteome</keyword>
<accession>A0A5C7B5R1</accession>
<dbReference type="InterPro" id="IPR040632">
    <property type="entry name" value="Sulfotransfer_4"/>
</dbReference>
<name>A0A5C7B5R1_9FLAO</name>
<organism evidence="1 2">
    <name type="scientific">Psychroserpens burtonensis</name>
    <dbReference type="NCBI Taxonomy" id="49278"/>
    <lineage>
        <taxon>Bacteria</taxon>
        <taxon>Pseudomonadati</taxon>
        <taxon>Bacteroidota</taxon>
        <taxon>Flavobacteriia</taxon>
        <taxon>Flavobacteriales</taxon>
        <taxon>Flavobacteriaceae</taxon>
        <taxon>Psychroserpens</taxon>
    </lineage>
</organism>
<dbReference type="InterPro" id="IPR027417">
    <property type="entry name" value="P-loop_NTPase"/>
</dbReference>
<dbReference type="PANTHER" id="PTHR36978:SF4">
    <property type="entry name" value="P-LOOP CONTAINING NUCLEOSIDE TRIPHOSPHATE HYDROLASE PROTEIN"/>
    <property type="match status" value="1"/>
</dbReference>
<dbReference type="Gene3D" id="3.40.50.300">
    <property type="entry name" value="P-loop containing nucleotide triphosphate hydrolases"/>
    <property type="match status" value="1"/>
</dbReference>
<proteinExistence type="predicted"/>
<gene>
    <name evidence="1" type="ORF">ES692_10610</name>
</gene>
<dbReference type="PANTHER" id="PTHR36978">
    <property type="entry name" value="P-LOOP CONTAINING NUCLEOTIDE TRIPHOSPHATE HYDROLASE"/>
    <property type="match status" value="1"/>
</dbReference>
<keyword evidence="1" id="KW-0808">Transferase</keyword>